<dbReference type="Gene3D" id="4.10.240.10">
    <property type="entry name" value="Zn(2)-C6 fungal-type DNA-binding domain"/>
    <property type="match status" value="1"/>
</dbReference>
<proteinExistence type="inferred from homology"/>
<dbReference type="PROSITE" id="PS50048">
    <property type="entry name" value="ZN2_CY6_FUNGAL_2"/>
    <property type="match status" value="1"/>
</dbReference>
<dbReference type="InterPro" id="IPR051089">
    <property type="entry name" value="prtT"/>
</dbReference>
<evidence type="ECO:0000256" key="11">
    <source>
        <dbReference type="SAM" id="MobiDB-lite"/>
    </source>
</evidence>
<evidence type="ECO:0000259" key="12">
    <source>
        <dbReference type="PROSITE" id="PS50048"/>
    </source>
</evidence>
<feature type="region of interest" description="Disordered" evidence="11">
    <location>
        <begin position="44"/>
        <end position="65"/>
    </location>
</feature>
<dbReference type="GO" id="GO:0000981">
    <property type="term" value="F:DNA-binding transcription factor activity, RNA polymerase II-specific"/>
    <property type="evidence" value="ECO:0007669"/>
    <property type="project" value="InterPro"/>
</dbReference>
<keyword evidence="14" id="KW-1185">Reference proteome</keyword>
<evidence type="ECO:0000313" key="13">
    <source>
        <dbReference type="EMBL" id="KAF1969925.1"/>
    </source>
</evidence>
<keyword evidence="2" id="KW-0479">Metal-binding</keyword>
<dbReference type="PANTHER" id="PTHR31845:SF34">
    <property type="entry name" value="TRANSCRIPTIONAL ACTIVATOR OF PROTEASES PRTT"/>
    <property type="match status" value="1"/>
</dbReference>
<dbReference type="InterPro" id="IPR036864">
    <property type="entry name" value="Zn2-C6_fun-type_DNA-bd_sf"/>
</dbReference>
<dbReference type="OrthoDB" id="2595934at2759"/>
<evidence type="ECO:0000256" key="8">
    <source>
        <dbReference type="ARBA" id="ARBA00038134"/>
    </source>
</evidence>
<dbReference type="GO" id="GO:0000976">
    <property type="term" value="F:transcription cis-regulatory region binding"/>
    <property type="evidence" value="ECO:0007669"/>
    <property type="project" value="TreeGrafter"/>
</dbReference>
<sequence length="576" mass="64273">MPPDRGRASKACTACRKQKTRCYETAPGRPCLRCDRLAQECSLSADTPYSRPPTSGAGNGATEGNNITEYRLERLESLVYDLAKRLEQVESEDGHEEGGRTAKSYTPLDVANLLNPEAQREQVPAPLFVLRDVTAQSGIRCTERTTTNTPSRGLSDDIILKGLLSEQEASSLLALFNEHYGRWVSFDADAPIIRLLEDVRKSPLLLTACCLIAVRHVSQELASRLAPKLFQDAKALLSQSMLSVPQPLEFFQASLVLSLWSTTIGQLPLGMDSWLLSGFALQHSIASGLFAFERGTRSTVLGQPDLDRLCIWNHLCLVHLHYCVGTRRKSVLDDDDISRCRLVLGSNNATNFESRMVAEVSLYWVIYRNCSLSTDLPKTQDSLHRWKEEWGWLLDQPRSQFVQMGYFFAQLMAYDQSLKTGSSAVRESLLSEMVRLSTSIINLAINTTDERTRHLTDHIYHMISFAAVTLCRLLSNYEEQLSLSHDLQMLDGIVLSLVSWLHAIGLPCHVAYTMGDVVAAFHKKLRPNTGPSPNTSYAGVDPAIQDDFAQLFPEFYGSTSFDLMDGSILPDFQPLV</sequence>
<keyword evidence="5" id="KW-0238">DNA-binding</keyword>
<dbReference type="GO" id="GO:0008270">
    <property type="term" value="F:zinc ion binding"/>
    <property type="evidence" value="ECO:0007669"/>
    <property type="project" value="InterPro"/>
</dbReference>
<evidence type="ECO:0000256" key="10">
    <source>
        <dbReference type="ARBA" id="ARBA00042461"/>
    </source>
</evidence>
<accession>A0A6A5UYP0</accession>
<dbReference type="Pfam" id="PF00172">
    <property type="entry name" value="Zn_clus"/>
    <property type="match status" value="1"/>
</dbReference>
<dbReference type="CDD" id="cd12148">
    <property type="entry name" value="fungal_TF_MHR"/>
    <property type="match status" value="1"/>
</dbReference>
<evidence type="ECO:0000256" key="5">
    <source>
        <dbReference type="ARBA" id="ARBA00023125"/>
    </source>
</evidence>
<evidence type="ECO:0000313" key="14">
    <source>
        <dbReference type="Proteomes" id="UP000800036"/>
    </source>
</evidence>
<reference evidence="13" key="1">
    <citation type="journal article" date="2020" name="Stud. Mycol.">
        <title>101 Dothideomycetes genomes: a test case for predicting lifestyles and emergence of pathogens.</title>
        <authorList>
            <person name="Haridas S."/>
            <person name="Albert R."/>
            <person name="Binder M."/>
            <person name="Bloem J."/>
            <person name="Labutti K."/>
            <person name="Salamov A."/>
            <person name="Andreopoulos B."/>
            <person name="Baker S."/>
            <person name="Barry K."/>
            <person name="Bills G."/>
            <person name="Bluhm B."/>
            <person name="Cannon C."/>
            <person name="Castanera R."/>
            <person name="Culley D."/>
            <person name="Daum C."/>
            <person name="Ezra D."/>
            <person name="Gonzalez J."/>
            <person name="Henrissat B."/>
            <person name="Kuo A."/>
            <person name="Liang C."/>
            <person name="Lipzen A."/>
            <person name="Lutzoni F."/>
            <person name="Magnuson J."/>
            <person name="Mondo S."/>
            <person name="Nolan M."/>
            <person name="Ohm R."/>
            <person name="Pangilinan J."/>
            <person name="Park H.-J."/>
            <person name="Ramirez L."/>
            <person name="Alfaro M."/>
            <person name="Sun H."/>
            <person name="Tritt A."/>
            <person name="Yoshinaga Y."/>
            <person name="Zwiers L.-H."/>
            <person name="Turgeon B."/>
            <person name="Goodwin S."/>
            <person name="Spatafora J."/>
            <person name="Crous P."/>
            <person name="Grigoriev I."/>
        </authorList>
    </citation>
    <scope>NUCLEOTIDE SEQUENCE</scope>
    <source>
        <strain evidence="13">CBS 107.79</strain>
    </source>
</reference>
<keyword evidence="3" id="KW-0862">Zinc</keyword>
<comment type="similarity">
    <text evidence="8">Belongs to the prtT family.</text>
</comment>
<comment type="subcellular location">
    <subcellularLocation>
        <location evidence="1">Nucleus</location>
    </subcellularLocation>
</comment>
<name>A0A6A5UYP0_9PLEO</name>
<evidence type="ECO:0000256" key="2">
    <source>
        <dbReference type="ARBA" id="ARBA00022723"/>
    </source>
</evidence>
<organism evidence="13 14">
    <name type="scientific">Bimuria novae-zelandiae CBS 107.79</name>
    <dbReference type="NCBI Taxonomy" id="1447943"/>
    <lineage>
        <taxon>Eukaryota</taxon>
        <taxon>Fungi</taxon>
        <taxon>Dikarya</taxon>
        <taxon>Ascomycota</taxon>
        <taxon>Pezizomycotina</taxon>
        <taxon>Dothideomycetes</taxon>
        <taxon>Pleosporomycetidae</taxon>
        <taxon>Pleosporales</taxon>
        <taxon>Massarineae</taxon>
        <taxon>Didymosphaeriaceae</taxon>
        <taxon>Bimuria</taxon>
    </lineage>
</organism>
<dbReference type="AlphaFoldDB" id="A0A6A5UYP0"/>
<dbReference type="Proteomes" id="UP000800036">
    <property type="component" value="Unassembled WGS sequence"/>
</dbReference>
<dbReference type="PANTHER" id="PTHR31845">
    <property type="entry name" value="FINGER DOMAIN PROTEIN, PUTATIVE-RELATED"/>
    <property type="match status" value="1"/>
</dbReference>
<dbReference type="EMBL" id="ML976705">
    <property type="protein sequence ID" value="KAF1969925.1"/>
    <property type="molecule type" value="Genomic_DNA"/>
</dbReference>
<protein>
    <recommendedName>
        <fullName evidence="9">Transcriptional activator of proteases prtT</fullName>
    </recommendedName>
    <alternativeName>
        <fullName evidence="10">Zn(2)-C6 zinc finger-containing protein prtT</fullName>
    </alternativeName>
</protein>
<dbReference type="SMART" id="SM00066">
    <property type="entry name" value="GAL4"/>
    <property type="match status" value="1"/>
</dbReference>
<dbReference type="SUPFAM" id="SSF57701">
    <property type="entry name" value="Zn2/Cys6 DNA-binding domain"/>
    <property type="match status" value="1"/>
</dbReference>
<dbReference type="CDD" id="cd00067">
    <property type="entry name" value="GAL4"/>
    <property type="match status" value="1"/>
</dbReference>
<keyword evidence="6" id="KW-0804">Transcription</keyword>
<evidence type="ECO:0000256" key="7">
    <source>
        <dbReference type="ARBA" id="ARBA00023242"/>
    </source>
</evidence>
<keyword evidence="7" id="KW-0539">Nucleus</keyword>
<dbReference type="PROSITE" id="PS00463">
    <property type="entry name" value="ZN2_CY6_FUNGAL_1"/>
    <property type="match status" value="1"/>
</dbReference>
<keyword evidence="4" id="KW-0805">Transcription regulation</keyword>
<evidence type="ECO:0000256" key="9">
    <source>
        <dbReference type="ARBA" id="ARBA00041135"/>
    </source>
</evidence>
<dbReference type="InterPro" id="IPR001138">
    <property type="entry name" value="Zn2Cys6_DnaBD"/>
</dbReference>
<dbReference type="GO" id="GO:0005634">
    <property type="term" value="C:nucleus"/>
    <property type="evidence" value="ECO:0007669"/>
    <property type="project" value="UniProtKB-SubCell"/>
</dbReference>
<gene>
    <name evidence="13" type="ORF">BU23DRAFT_571219</name>
</gene>
<evidence type="ECO:0000256" key="1">
    <source>
        <dbReference type="ARBA" id="ARBA00004123"/>
    </source>
</evidence>
<feature type="domain" description="Zn(2)-C6 fungal-type" evidence="12">
    <location>
        <begin position="11"/>
        <end position="43"/>
    </location>
</feature>
<evidence type="ECO:0000256" key="6">
    <source>
        <dbReference type="ARBA" id="ARBA00023163"/>
    </source>
</evidence>
<evidence type="ECO:0000256" key="3">
    <source>
        <dbReference type="ARBA" id="ARBA00022833"/>
    </source>
</evidence>
<evidence type="ECO:0000256" key="4">
    <source>
        <dbReference type="ARBA" id="ARBA00023015"/>
    </source>
</evidence>